<dbReference type="AlphaFoldDB" id="A0A9N9PAZ5"/>
<comment type="caution">
    <text evidence="1">The sequence shown here is derived from an EMBL/GenBank/DDBJ whole genome shotgun (WGS) entry which is preliminary data.</text>
</comment>
<name>A0A9N9PAZ5_9GLOM</name>
<accession>A0A9N9PAZ5</accession>
<gene>
    <name evidence="1" type="ORF">RFULGI_LOCUS19835</name>
</gene>
<organism evidence="1 2">
    <name type="scientific">Racocetra fulgida</name>
    <dbReference type="NCBI Taxonomy" id="60492"/>
    <lineage>
        <taxon>Eukaryota</taxon>
        <taxon>Fungi</taxon>
        <taxon>Fungi incertae sedis</taxon>
        <taxon>Mucoromycota</taxon>
        <taxon>Glomeromycotina</taxon>
        <taxon>Glomeromycetes</taxon>
        <taxon>Diversisporales</taxon>
        <taxon>Gigasporaceae</taxon>
        <taxon>Racocetra</taxon>
    </lineage>
</organism>
<protein>
    <submittedName>
        <fullName evidence="1">18213_t:CDS:1</fullName>
    </submittedName>
</protein>
<evidence type="ECO:0000313" key="2">
    <source>
        <dbReference type="Proteomes" id="UP000789396"/>
    </source>
</evidence>
<keyword evidence="2" id="KW-1185">Reference proteome</keyword>
<evidence type="ECO:0000313" key="1">
    <source>
        <dbReference type="EMBL" id="CAG8823310.1"/>
    </source>
</evidence>
<dbReference type="Proteomes" id="UP000789396">
    <property type="component" value="Unassembled WGS sequence"/>
</dbReference>
<sequence>IIIPIYMGTLDETLNEDLISYILIQVKNHSTINNDKGHGYLVSATTNLGPAYIESPETRNMTSCKRKIAEVLKDYKTDAKETRKEFIKKIRLENKEDS</sequence>
<feature type="non-terminal residue" evidence="1">
    <location>
        <position position="98"/>
    </location>
</feature>
<reference evidence="1" key="1">
    <citation type="submission" date="2021-06" db="EMBL/GenBank/DDBJ databases">
        <authorList>
            <person name="Kallberg Y."/>
            <person name="Tangrot J."/>
            <person name="Rosling A."/>
        </authorList>
    </citation>
    <scope>NUCLEOTIDE SEQUENCE</scope>
    <source>
        <strain evidence="1">IN212</strain>
    </source>
</reference>
<feature type="non-terminal residue" evidence="1">
    <location>
        <position position="1"/>
    </location>
</feature>
<dbReference type="OrthoDB" id="2432692at2759"/>
<proteinExistence type="predicted"/>
<dbReference type="EMBL" id="CAJVPZ010103557">
    <property type="protein sequence ID" value="CAG8823310.1"/>
    <property type="molecule type" value="Genomic_DNA"/>
</dbReference>